<sequence length="453" mass="49290">MDGGGKELGRPAPSGGGVAVWTLVVSNLAYLVFLLCQYHINRRRCDKSSVTRGRPDAKGDALSPDAVINLEFGDPTMYEAFWREAGERAAAVIPGWWGMSYFSNAGGLCWYLEPELEREVRRVHRLVGNAMADGYHLVVGTGTTQLFQAAMYALAPTSTDRPVGVVSPAPYYSTDLLLSGYYRWAGDANAFHGDHGGENIELVVSPNNPDGAIREAVLSSDSGKGKAIHDLVYYWPQYTPITSPAAHDIMLFTMSKLSGHGGTRLGWALVKDSDVAKKMVYFVYGSTIGVSKDSQLRAAKILGVVSDAYEPGPGDGTQLRLFDFARRRTGERWRALHAAVAATGTFSLPDEITGYCNFTKQTVAAYPGTLVALHANIIPSLLQLDLNSHAFSAFAWLRCYKDGVEDCAEFLRGHGIVARGGEQFGGDARCVRVNMMDRDAVFNVLIQRLSSIT</sequence>
<evidence type="ECO:0000256" key="1">
    <source>
        <dbReference type="ARBA" id="ARBA00001933"/>
    </source>
</evidence>
<dbReference type="InterPro" id="IPR015421">
    <property type="entry name" value="PyrdxlP-dep_Trfase_major"/>
</dbReference>
<dbReference type="InterPro" id="IPR015422">
    <property type="entry name" value="PyrdxlP-dep_Trfase_small"/>
</dbReference>
<dbReference type="Gene3D" id="3.90.1150.10">
    <property type="entry name" value="Aspartate Aminotransferase, domain 1"/>
    <property type="match status" value="2"/>
</dbReference>
<evidence type="ECO:0000313" key="6">
    <source>
        <dbReference type="EnsemblPlants" id="TraesCSU02G199800.1"/>
    </source>
</evidence>
<dbReference type="GO" id="GO:0006520">
    <property type="term" value="P:amino acid metabolic process"/>
    <property type="evidence" value="ECO:0000318"/>
    <property type="project" value="GO_Central"/>
</dbReference>
<evidence type="ECO:0000256" key="2">
    <source>
        <dbReference type="ARBA" id="ARBA00006312"/>
    </source>
</evidence>
<feature type="domain" description="Alliinase C-terminal" evidence="5">
    <location>
        <begin position="391"/>
        <end position="452"/>
    </location>
</feature>
<dbReference type="InterPro" id="IPR037029">
    <property type="entry name" value="Alliinase_N_sf"/>
</dbReference>
<dbReference type="AlphaFoldDB" id="A0A3B6U8C3"/>
<dbReference type="InterPro" id="IPR015424">
    <property type="entry name" value="PyrdxlP-dep_Trfase"/>
</dbReference>
<protein>
    <recommendedName>
        <fullName evidence="5">Alliinase C-terminal domain-containing protein</fullName>
    </recommendedName>
</protein>
<dbReference type="Gramene" id="TraesCSU03G0302900.1">
    <property type="protein sequence ID" value="TraesCSU03G0302900.1.CDS"/>
    <property type="gene ID" value="TraesCSU03G0302900"/>
</dbReference>
<dbReference type="InterPro" id="IPR050478">
    <property type="entry name" value="Ethylene_sulfur-biosynth"/>
</dbReference>
<dbReference type="Pfam" id="PF04864">
    <property type="entry name" value="Alliinase_C"/>
    <property type="match status" value="2"/>
</dbReference>
<proteinExistence type="inferred from homology"/>
<dbReference type="Gene3D" id="2.10.25.30">
    <property type="entry name" value="EGF-like, alliinase"/>
    <property type="match status" value="1"/>
</dbReference>
<dbReference type="InterPro" id="IPR006948">
    <property type="entry name" value="Alliinase_C"/>
</dbReference>
<keyword evidence="4" id="KW-1133">Transmembrane helix</keyword>
<comment type="cofactor">
    <cofactor evidence="1">
        <name>pyridoxal 5'-phosphate</name>
        <dbReference type="ChEBI" id="CHEBI:597326"/>
    </cofactor>
</comment>
<dbReference type="SUPFAM" id="SSF53383">
    <property type="entry name" value="PLP-dependent transferases"/>
    <property type="match status" value="1"/>
</dbReference>
<accession>A0A3B6U8C3</accession>
<keyword evidence="4" id="KW-0812">Transmembrane</keyword>
<keyword evidence="7" id="KW-1185">Reference proteome</keyword>
<dbReference type="Gramene" id="TraesCSU02G199800.1">
    <property type="protein sequence ID" value="TraesCSU02G199800.1"/>
    <property type="gene ID" value="TraesCSU02G199800"/>
</dbReference>
<dbReference type="Gene3D" id="3.40.640.10">
    <property type="entry name" value="Type I PLP-dependent aspartate aminotransferase-like (Major domain)"/>
    <property type="match status" value="1"/>
</dbReference>
<evidence type="ECO:0000259" key="5">
    <source>
        <dbReference type="Pfam" id="PF04864"/>
    </source>
</evidence>
<dbReference type="GO" id="GO:0008483">
    <property type="term" value="F:transaminase activity"/>
    <property type="evidence" value="ECO:0000318"/>
    <property type="project" value="GO_Central"/>
</dbReference>
<evidence type="ECO:0000313" key="7">
    <source>
        <dbReference type="Proteomes" id="UP000019116"/>
    </source>
</evidence>
<dbReference type="SMR" id="A0A3B6U8C3"/>
<evidence type="ECO:0000256" key="3">
    <source>
        <dbReference type="ARBA" id="ARBA00022898"/>
    </source>
</evidence>
<dbReference type="EnsemblPlants" id="TraesCSU02G199800.1">
    <property type="protein sequence ID" value="TraesCSU02G199800.1"/>
    <property type="gene ID" value="TraesCSU02G199800"/>
</dbReference>
<comment type="similarity">
    <text evidence="2">Belongs to the alliinase family.</text>
</comment>
<dbReference type="PANTHER" id="PTHR43795">
    <property type="entry name" value="BIFUNCTIONAL ASPARTATE AMINOTRANSFERASE AND GLUTAMATE/ASPARTATE-PREPHENATE AMINOTRANSFERASE-RELATED"/>
    <property type="match status" value="1"/>
</dbReference>
<feature type="domain" description="Alliinase C-terminal" evidence="5">
    <location>
        <begin position="68"/>
        <end position="367"/>
    </location>
</feature>
<dbReference type="STRING" id="4565.A0A3B6U8C3"/>
<feature type="transmembrane region" description="Helical" evidence="4">
    <location>
        <begin position="20"/>
        <end position="40"/>
    </location>
</feature>
<keyword evidence="4" id="KW-0472">Membrane</keyword>
<reference evidence="6" key="1">
    <citation type="submission" date="2018-08" db="EMBL/GenBank/DDBJ databases">
        <authorList>
            <person name="Rossello M."/>
        </authorList>
    </citation>
    <scope>NUCLEOTIDE SEQUENCE [LARGE SCALE GENOMIC DNA]</scope>
    <source>
        <strain evidence="6">cv. Chinese Spring</strain>
    </source>
</reference>
<evidence type="ECO:0000256" key="4">
    <source>
        <dbReference type="SAM" id="Phobius"/>
    </source>
</evidence>
<keyword evidence="3" id="KW-0663">Pyridoxal phosphate</keyword>
<dbReference type="Proteomes" id="UP000019116">
    <property type="component" value="Chromosome Un"/>
</dbReference>
<organism evidence="6">
    <name type="scientific">Triticum aestivum</name>
    <name type="common">Wheat</name>
    <dbReference type="NCBI Taxonomy" id="4565"/>
    <lineage>
        <taxon>Eukaryota</taxon>
        <taxon>Viridiplantae</taxon>
        <taxon>Streptophyta</taxon>
        <taxon>Embryophyta</taxon>
        <taxon>Tracheophyta</taxon>
        <taxon>Spermatophyta</taxon>
        <taxon>Magnoliopsida</taxon>
        <taxon>Liliopsida</taxon>
        <taxon>Poales</taxon>
        <taxon>Poaceae</taxon>
        <taxon>BOP clade</taxon>
        <taxon>Pooideae</taxon>
        <taxon>Triticodae</taxon>
        <taxon>Triticeae</taxon>
        <taxon>Triticinae</taxon>
        <taxon>Triticum</taxon>
    </lineage>
</organism>
<reference evidence="6" key="2">
    <citation type="submission" date="2018-10" db="UniProtKB">
        <authorList>
            <consortium name="EnsemblPlants"/>
        </authorList>
    </citation>
    <scope>IDENTIFICATION</scope>
</reference>
<dbReference type="GO" id="GO:0016846">
    <property type="term" value="F:carbon-sulfur lyase activity"/>
    <property type="evidence" value="ECO:0007669"/>
    <property type="project" value="InterPro"/>
</dbReference>
<dbReference type="PANTHER" id="PTHR43795:SF49">
    <property type="entry name" value="ALLIIN LYASE"/>
    <property type="match status" value="1"/>
</dbReference>
<name>A0A3B6U8C3_WHEAT</name>